<feature type="transmembrane region" description="Helical" evidence="1">
    <location>
        <begin position="562"/>
        <end position="582"/>
    </location>
</feature>
<feature type="domain" description="Phage tail tape measure protein" evidence="2">
    <location>
        <begin position="85"/>
        <end position="284"/>
    </location>
</feature>
<dbReference type="AlphaFoldDB" id="A0A0H3FAT6"/>
<dbReference type="OrthoDB" id="9813585at2"/>
<evidence type="ECO:0000259" key="2">
    <source>
        <dbReference type="Pfam" id="PF10145"/>
    </source>
</evidence>
<keyword evidence="1" id="KW-1133">Transmembrane helix</keyword>
<evidence type="ECO:0000313" key="3">
    <source>
        <dbReference type="EMBL" id="ADW74133.1"/>
    </source>
</evidence>
<dbReference type="HOGENOM" id="CLU_016931_0_0_6"/>
<organism evidence="3 4">
    <name type="scientific">Rahnella sp. (strain Y9602)</name>
    <dbReference type="NCBI Taxonomy" id="2703885"/>
    <lineage>
        <taxon>Bacteria</taxon>
        <taxon>Pseudomonadati</taxon>
        <taxon>Pseudomonadota</taxon>
        <taxon>Gammaproteobacteria</taxon>
        <taxon>Enterobacterales</taxon>
        <taxon>Yersiniaceae</taxon>
        <taxon>Rahnella</taxon>
    </lineage>
</organism>
<feature type="transmembrane region" description="Helical" evidence="1">
    <location>
        <begin position="461"/>
        <end position="486"/>
    </location>
</feature>
<proteinExistence type="predicted"/>
<protein>
    <submittedName>
        <fullName evidence="3">Phage tail tape measure protein, TP901 family</fullName>
    </submittedName>
</protein>
<accession>A0A0H3FAT6</accession>
<dbReference type="InterPro" id="IPR010090">
    <property type="entry name" value="Phage_tape_meas"/>
</dbReference>
<dbReference type="Pfam" id="PF10145">
    <property type="entry name" value="PhageMin_Tail"/>
    <property type="match status" value="1"/>
</dbReference>
<sequence length="769" mass="81150">MADLDFTLSLIDNMTRPLRQVQSSVSGFAQESAAAFGKVAIGAGALWGVGASITGALDPAIQMFDAMQEASARGINDDALAKVTDDALKFSVRYGESAVEFVKSSADINAAVAGLTNAELPRVTVVANTAAKALKSTAGEASEFMGQMFTQFSGYAAEVGKVQFAEELAGKMAYMKNQFGTDMATIKDLMEGARGVGSNYGVGMDEQLAVLGELQRSLGTEASGSYEGFLSGAAAGAQKLGLSFQDAQGKMLSMPAMLEKLQGKYGQSIEGNLKAQGELDAAFGDSAAVIKQLYGNVDLLKRNITELGSNDGMKRATEMAEKMTRPWDRLTAIWFAMRAAIGSTLLPVLYPLVNKIADGGEQLTRWMRLFPNIARVIGYATVALLSFAAVGAIANIVMGVHGFVMMGVTRLLAPMARLLGLNRVAMVASNAVTQLFSAGLRGLRVTLLAASMAARIGSASFLLMIAPVAAIALAIAAVVIAVIKFWQPIKAFVSGFISGFGQAAGALTPFSGLFSRIGKAIGWVWDSVKTLVGWFGDLLTPIQMTQGQLTNVTSAGETFGRLVAAAINIILIPLELVFRAIGGMVDMFKIVRDGWIDVVKSFDINSPVESFEKIASVIGNVFGKLWDSLKASFTGTYNWIVEKLNNIPGVNIELKEVPVTVTPKGMPPANTMPNSVANASAAMPPGFNGVTNQISGAGNKNPVLQPPQPIGNDILTGGTVKGVERGGLKKEINTNTETTIDNSKKIGTVNIHPSKGLTPAELMEWQELN</sequence>
<dbReference type="NCBIfam" id="TIGR01760">
    <property type="entry name" value="tape_meas_TP901"/>
    <property type="match status" value="1"/>
</dbReference>
<feature type="transmembrane region" description="Helical" evidence="1">
    <location>
        <begin position="373"/>
        <end position="398"/>
    </location>
</feature>
<dbReference type="RefSeq" id="WP_013575833.1">
    <property type="nucleotide sequence ID" value="NC_015061.1"/>
</dbReference>
<evidence type="ECO:0000256" key="1">
    <source>
        <dbReference type="SAM" id="Phobius"/>
    </source>
</evidence>
<dbReference type="eggNOG" id="COG5283">
    <property type="taxonomic scope" value="Bacteria"/>
</dbReference>
<evidence type="ECO:0000313" key="4">
    <source>
        <dbReference type="Proteomes" id="UP000007257"/>
    </source>
</evidence>
<dbReference type="Proteomes" id="UP000007257">
    <property type="component" value="Chromosome"/>
</dbReference>
<keyword evidence="1" id="KW-0472">Membrane</keyword>
<feature type="transmembrane region" description="Helical" evidence="1">
    <location>
        <begin position="332"/>
        <end position="353"/>
    </location>
</feature>
<dbReference type="EMBL" id="CP002505">
    <property type="protein sequence ID" value="ADW74133.1"/>
    <property type="molecule type" value="Genomic_DNA"/>
</dbReference>
<dbReference type="KEGG" id="rah:Rahaq_2526"/>
<feature type="transmembrane region" description="Helical" evidence="1">
    <location>
        <begin position="418"/>
        <end position="440"/>
    </location>
</feature>
<name>A0A0H3FAT6_RAHSY</name>
<keyword evidence="1" id="KW-0812">Transmembrane</keyword>
<gene>
    <name evidence="3" type="ordered locus">Rahaq_2526</name>
</gene>
<reference evidence="3 4" key="2">
    <citation type="journal article" date="2012" name="J. Bacteriol.">
        <title>Complete Genome Sequence of Rahnella sp. Strain Y9602, a Gammaproteobacterium Isolate from Metal- and Radionuclide-Contaminated Soil.</title>
        <authorList>
            <person name="Martinez R.J."/>
            <person name="Bruce D."/>
            <person name="Detter C."/>
            <person name="Goodwin L.A."/>
            <person name="Han J."/>
            <person name="Han C.S."/>
            <person name="Held B."/>
            <person name="Land M.L."/>
            <person name="Mikhailova N."/>
            <person name="Nolan M."/>
            <person name="Pennacchio L."/>
            <person name="Pitluck S."/>
            <person name="Tapia R."/>
            <person name="Woyke T."/>
            <person name="Sobecky P.A."/>
        </authorList>
    </citation>
    <scope>NUCLEOTIDE SEQUENCE [LARGE SCALE GENOMIC DNA]</scope>
    <source>
        <strain evidence="3 4">Y9602</strain>
    </source>
</reference>
<reference evidence="4" key="1">
    <citation type="submission" date="2011-01" db="EMBL/GenBank/DDBJ databases">
        <title>Complete sequence of chromosome of Rahnella sp. Y9602.</title>
        <authorList>
            <consortium name="US DOE Joint Genome Institute"/>
            <person name="Lucas S."/>
            <person name="Copeland A."/>
            <person name="Lapidus A."/>
            <person name="Cheng J.-F."/>
            <person name="Goodwin L."/>
            <person name="Pitluck S."/>
            <person name="Lu M."/>
            <person name="Detter J.C."/>
            <person name="Han C."/>
            <person name="Tapia R."/>
            <person name="Land M."/>
            <person name="Hauser L."/>
            <person name="Kyrpides N."/>
            <person name="Ivanova N."/>
            <person name="Ovchinnikova G."/>
            <person name="Pagani I."/>
            <person name="Sobecky P.A."/>
            <person name="Martinez R.J."/>
            <person name="Woyke T."/>
        </authorList>
    </citation>
    <scope>NUCLEOTIDE SEQUENCE [LARGE SCALE GENOMIC DNA]</scope>
    <source>
        <strain evidence="4">Y9602</strain>
    </source>
</reference>